<dbReference type="PROSITE" id="PS51456">
    <property type="entry name" value="MYOSIN_MOTOR"/>
    <property type="match status" value="1"/>
</dbReference>
<feature type="domain" description="Myosin N-terminal SH3-like" evidence="9">
    <location>
        <begin position="8"/>
        <end position="57"/>
    </location>
</feature>
<dbReference type="PROSITE" id="PS00675">
    <property type="entry name" value="SIGMA54_INTERACT_1"/>
    <property type="match status" value="1"/>
</dbReference>
<keyword evidence="5 7" id="KW-0505">Motor protein</keyword>
<evidence type="ECO:0000256" key="1">
    <source>
        <dbReference type="ARBA" id="ARBA00022741"/>
    </source>
</evidence>
<dbReference type="PANTHER" id="PTHR13140:SF836">
    <property type="entry name" value="MYOSIN-6"/>
    <property type="match status" value="1"/>
</dbReference>
<dbReference type="Pfam" id="PF00063">
    <property type="entry name" value="Myosin_head"/>
    <property type="match status" value="1"/>
</dbReference>
<dbReference type="InterPro" id="IPR027417">
    <property type="entry name" value="P-loop_NTPase"/>
</dbReference>
<keyword evidence="1 7" id="KW-0547">Nucleotide-binding</keyword>
<dbReference type="Proteomes" id="UP000824890">
    <property type="component" value="Unassembled WGS sequence"/>
</dbReference>
<dbReference type="PROSITE" id="PS51844">
    <property type="entry name" value="SH3_LIKE"/>
    <property type="match status" value="1"/>
</dbReference>
<organism evidence="10 11">
    <name type="scientific">Brassica napus</name>
    <name type="common">Rape</name>
    <dbReference type="NCBI Taxonomy" id="3708"/>
    <lineage>
        <taxon>Eukaryota</taxon>
        <taxon>Viridiplantae</taxon>
        <taxon>Streptophyta</taxon>
        <taxon>Embryophyta</taxon>
        <taxon>Tracheophyta</taxon>
        <taxon>Spermatophyta</taxon>
        <taxon>Magnoliopsida</taxon>
        <taxon>eudicotyledons</taxon>
        <taxon>Gunneridae</taxon>
        <taxon>Pentapetalae</taxon>
        <taxon>rosids</taxon>
        <taxon>malvids</taxon>
        <taxon>Brassicales</taxon>
        <taxon>Brassicaceae</taxon>
        <taxon>Brassiceae</taxon>
        <taxon>Brassica</taxon>
    </lineage>
</organism>
<evidence type="ECO:0000259" key="9">
    <source>
        <dbReference type="PROSITE" id="PS51844"/>
    </source>
</evidence>
<keyword evidence="3" id="KW-0112">Calmodulin-binding</keyword>
<reference evidence="10 11" key="1">
    <citation type="submission" date="2021-05" db="EMBL/GenBank/DDBJ databases">
        <title>Genome Assembly of Synthetic Allotetraploid Brassica napus Reveals Homoeologous Exchanges between Subgenomes.</title>
        <authorList>
            <person name="Davis J.T."/>
        </authorList>
    </citation>
    <scope>NUCLEOTIDE SEQUENCE [LARGE SCALE GENOMIC DNA]</scope>
    <source>
        <strain evidence="11">cv. Da-Ae</strain>
        <tissue evidence="10">Seedling</tissue>
    </source>
</reference>
<evidence type="ECO:0000256" key="4">
    <source>
        <dbReference type="ARBA" id="ARBA00023123"/>
    </source>
</evidence>
<proteinExistence type="inferred from homology"/>
<evidence type="ECO:0000256" key="6">
    <source>
        <dbReference type="ARBA" id="ARBA00023203"/>
    </source>
</evidence>
<evidence type="ECO:0000256" key="7">
    <source>
        <dbReference type="PROSITE-ProRule" id="PRU00782"/>
    </source>
</evidence>
<keyword evidence="11" id="KW-1185">Reference proteome</keyword>
<evidence type="ECO:0008006" key="12">
    <source>
        <dbReference type="Google" id="ProtNLM"/>
    </source>
</evidence>
<accession>A0ABQ7XG99</accession>
<dbReference type="EMBL" id="JAGKQM010000191">
    <property type="protein sequence ID" value="KAH0854963.1"/>
    <property type="molecule type" value="Genomic_DNA"/>
</dbReference>
<evidence type="ECO:0000256" key="2">
    <source>
        <dbReference type="ARBA" id="ARBA00022840"/>
    </source>
</evidence>
<dbReference type="InterPro" id="IPR036961">
    <property type="entry name" value="Kinesin_motor_dom_sf"/>
</dbReference>
<evidence type="ECO:0000313" key="10">
    <source>
        <dbReference type="EMBL" id="KAH0854963.1"/>
    </source>
</evidence>
<dbReference type="Gene3D" id="3.40.850.10">
    <property type="entry name" value="Kinesin motor domain"/>
    <property type="match status" value="2"/>
</dbReference>
<dbReference type="Pfam" id="PF02736">
    <property type="entry name" value="Myosin_N"/>
    <property type="match status" value="1"/>
</dbReference>
<feature type="domain" description="Myosin motor" evidence="8">
    <location>
        <begin position="95"/>
        <end position="143"/>
    </location>
</feature>
<comment type="caution">
    <text evidence="10">The sequence shown here is derived from an EMBL/GenBank/DDBJ whole genome shotgun (WGS) entry which is preliminary data.</text>
</comment>
<evidence type="ECO:0000259" key="8">
    <source>
        <dbReference type="PROSITE" id="PS51456"/>
    </source>
</evidence>
<dbReference type="SUPFAM" id="SSF52540">
    <property type="entry name" value="P-loop containing nucleoside triphosphate hydrolases"/>
    <property type="match status" value="1"/>
</dbReference>
<dbReference type="PANTHER" id="PTHR13140">
    <property type="entry name" value="MYOSIN"/>
    <property type="match status" value="1"/>
</dbReference>
<protein>
    <recommendedName>
        <fullName evidence="12">Myosin motor domain-containing protein</fullName>
    </recommendedName>
</protein>
<evidence type="ECO:0000256" key="5">
    <source>
        <dbReference type="ARBA" id="ARBA00023175"/>
    </source>
</evidence>
<keyword evidence="4 7" id="KW-0518">Myosin</keyword>
<name>A0ABQ7XG99_BRANA</name>
<keyword evidence="6 7" id="KW-0009">Actin-binding</keyword>
<comment type="caution">
    <text evidence="7">Lacks conserved residue(s) required for the propagation of feature annotation.</text>
</comment>
<dbReference type="InterPro" id="IPR025662">
    <property type="entry name" value="Sigma_54_int_dom_ATP-bd_1"/>
</dbReference>
<dbReference type="InterPro" id="IPR001609">
    <property type="entry name" value="Myosin_head_motor_dom-like"/>
</dbReference>
<comment type="similarity">
    <text evidence="7">Belongs to the TRAFAC class myosin-kinesin ATPase superfamily. Myosin family.</text>
</comment>
<keyword evidence="2 7" id="KW-0067">ATP-binding</keyword>
<feature type="non-terminal residue" evidence="10">
    <location>
        <position position="143"/>
    </location>
</feature>
<evidence type="ECO:0000313" key="11">
    <source>
        <dbReference type="Proteomes" id="UP000824890"/>
    </source>
</evidence>
<evidence type="ECO:0000256" key="3">
    <source>
        <dbReference type="ARBA" id="ARBA00022860"/>
    </source>
</evidence>
<dbReference type="InterPro" id="IPR004009">
    <property type="entry name" value="SH3_Myosin"/>
</dbReference>
<sequence>MAGNFNPTVGSCVWVEDPDEAWIDGEVVEVNGQEIKVLCTSGKHVVTKASNVYPKDTEAPASGVDDMTRLAYLHEPGVLQNLHSRYDINEIYVRELSPHPFAVADAAYRQMINDGVSQSILVSGESGAGKTTFSTNQNRLTYS</sequence>
<feature type="binding site" evidence="7">
    <location>
        <begin position="124"/>
        <end position="131"/>
    </location>
    <ligand>
        <name>ATP</name>
        <dbReference type="ChEBI" id="CHEBI:30616"/>
    </ligand>
</feature>
<gene>
    <name evidence="10" type="ORF">HID58_024537</name>
</gene>